<evidence type="ECO:0000256" key="7">
    <source>
        <dbReference type="ARBA" id="ARBA00022605"/>
    </source>
</evidence>
<dbReference type="GO" id="GO:0004049">
    <property type="term" value="F:anthranilate synthase activity"/>
    <property type="evidence" value="ECO:0007669"/>
    <property type="project" value="UniProtKB-EC"/>
</dbReference>
<dbReference type="Proteomes" id="UP000245959">
    <property type="component" value="Unassembled WGS sequence"/>
</dbReference>
<dbReference type="NCBIfam" id="TIGR00564">
    <property type="entry name" value="trpE_most"/>
    <property type="match status" value="1"/>
</dbReference>
<keyword evidence="12 15" id="KW-0456">Lyase</keyword>
<name>A0A2U1ACP5_9BACT</name>
<keyword evidence="11 15" id="KW-0057">Aromatic amino acid biosynthesis</keyword>
<dbReference type="OrthoDB" id="9803598at2"/>
<dbReference type="InterPro" id="IPR019999">
    <property type="entry name" value="Anth_synth_I-like"/>
</dbReference>
<feature type="domain" description="Chorismate-utilising enzyme C-terminal" evidence="16">
    <location>
        <begin position="219"/>
        <end position="472"/>
    </location>
</feature>
<keyword evidence="9 15" id="KW-0822">Tryptophan biosynthesis</keyword>
<dbReference type="InterPro" id="IPR006805">
    <property type="entry name" value="Anth_synth_I_N"/>
</dbReference>
<evidence type="ECO:0000256" key="13">
    <source>
        <dbReference type="ARBA" id="ARBA00025634"/>
    </source>
</evidence>
<evidence type="ECO:0000256" key="15">
    <source>
        <dbReference type="RuleBase" id="RU364045"/>
    </source>
</evidence>
<dbReference type="UniPathway" id="UPA00035">
    <property type="reaction ID" value="UER00040"/>
</dbReference>
<dbReference type="EMBL" id="QEKH01000051">
    <property type="protein sequence ID" value="PVY33327.1"/>
    <property type="molecule type" value="Genomic_DNA"/>
</dbReference>
<dbReference type="SUPFAM" id="SSF56322">
    <property type="entry name" value="ADC synthase"/>
    <property type="match status" value="1"/>
</dbReference>
<dbReference type="PANTHER" id="PTHR11236:SF48">
    <property type="entry name" value="ISOCHORISMATE SYNTHASE MENF"/>
    <property type="match status" value="1"/>
</dbReference>
<evidence type="ECO:0000256" key="1">
    <source>
        <dbReference type="ARBA" id="ARBA00001946"/>
    </source>
</evidence>
<evidence type="ECO:0000256" key="6">
    <source>
        <dbReference type="ARBA" id="ARBA00020653"/>
    </source>
</evidence>
<dbReference type="AlphaFoldDB" id="A0A2U1ACP5"/>
<gene>
    <name evidence="15" type="primary">trpE</name>
    <name evidence="18" type="ORF">C8D82_1513</name>
</gene>
<keyword evidence="10 15" id="KW-0460">Magnesium</keyword>
<dbReference type="PANTHER" id="PTHR11236">
    <property type="entry name" value="AMINOBENZOATE/ANTHRANILATE SYNTHASE"/>
    <property type="match status" value="1"/>
</dbReference>
<dbReference type="Pfam" id="PF00425">
    <property type="entry name" value="Chorismate_bind"/>
    <property type="match status" value="1"/>
</dbReference>
<evidence type="ECO:0000256" key="4">
    <source>
        <dbReference type="ARBA" id="ARBA00011575"/>
    </source>
</evidence>
<evidence type="ECO:0000313" key="19">
    <source>
        <dbReference type="Proteomes" id="UP000245959"/>
    </source>
</evidence>
<comment type="pathway">
    <text evidence="2 15">Amino-acid biosynthesis; L-tryptophan biosynthesis; L-tryptophan from chorismate: step 1/5.</text>
</comment>
<dbReference type="PRINTS" id="PR00095">
    <property type="entry name" value="ANTSNTHASEI"/>
</dbReference>
<evidence type="ECO:0000259" key="17">
    <source>
        <dbReference type="Pfam" id="PF04715"/>
    </source>
</evidence>
<comment type="subunit">
    <text evidence="4 15">Heterotetramer consisting of two non-identical subunits: a beta subunit (TrpG) and a large alpha subunit (TrpE).</text>
</comment>
<evidence type="ECO:0000313" key="18">
    <source>
        <dbReference type="EMBL" id="PVY33327.1"/>
    </source>
</evidence>
<evidence type="ECO:0000256" key="14">
    <source>
        <dbReference type="ARBA" id="ARBA00047683"/>
    </source>
</evidence>
<keyword evidence="19" id="KW-1185">Reference proteome</keyword>
<keyword evidence="7 15" id="KW-0028">Amino-acid biosynthesis</keyword>
<comment type="catalytic activity">
    <reaction evidence="14 15">
        <text>chorismate + L-glutamine = anthranilate + pyruvate + L-glutamate + H(+)</text>
        <dbReference type="Rhea" id="RHEA:21732"/>
        <dbReference type="ChEBI" id="CHEBI:15361"/>
        <dbReference type="ChEBI" id="CHEBI:15378"/>
        <dbReference type="ChEBI" id="CHEBI:16567"/>
        <dbReference type="ChEBI" id="CHEBI:29748"/>
        <dbReference type="ChEBI" id="CHEBI:29985"/>
        <dbReference type="ChEBI" id="CHEBI:58359"/>
        <dbReference type="EC" id="4.1.3.27"/>
    </reaction>
</comment>
<comment type="function">
    <text evidence="13 15">Part of a heterotetrameric complex that catalyzes the two-step biosynthesis of anthranilate, an intermediate in the biosynthesis of L-tryptophan. In the first step, the glutamine-binding beta subunit (TrpG) of anthranilate synthase (AS) provides the glutamine amidotransferase activity which generates ammonia as a substrate that, along with chorismate, is used in the second step, catalyzed by the large alpha subunit of AS (TrpE) to produce anthranilate. In the absence of TrpG, TrpE can synthesize anthranilate directly from chorismate and high concentrations of ammonia.</text>
</comment>
<evidence type="ECO:0000256" key="3">
    <source>
        <dbReference type="ARBA" id="ARBA00009562"/>
    </source>
</evidence>
<evidence type="ECO:0000256" key="10">
    <source>
        <dbReference type="ARBA" id="ARBA00022842"/>
    </source>
</evidence>
<dbReference type="Pfam" id="PF04715">
    <property type="entry name" value="Anth_synt_I_N"/>
    <property type="match status" value="1"/>
</dbReference>
<evidence type="ECO:0000256" key="12">
    <source>
        <dbReference type="ARBA" id="ARBA00023239"/>
    </source>
</evidence>
<evidence type="ECO:0000256" key="5">
    <source>
        <dbReference type="ARBA" id="ARBA00012266"/>
    </source>
</evidence>
<feature type="domain" description="Anthranilate synthase component I N-terminal" evidence="17">
    <location>
        <begin position="26"/>
        <end position="164"/>
    </location>
</feature>
<evidence type="ECO:0000259" key="16">
    <source>
        <dbReference type="Pfam" id="PF00425"/>
    </source>
</evidence>
<dbReference type="RefSeq" id="WP_116885945.1">
    <property type="nucleotide sequence ID" value="NZ_CABMMC010000124.1"/>
</dbReference>
<proteinExistence type="inferred from homology"/>
<sequence length="489" mass="54208">MVTFEEFERMASGANLIPVCQRVIADLETPVSVLARLADDENVFLLESVEAGEKFGRYSFIGLNPRGVFTVEQGRAFYQDREGRRELPAPEGAFMALRELLKDVHPAAAPELPPLFGGAVGYLGYETVREFEKLPEPKSGLTGAESAFLITDEMIIFDNIRHTMMLSVCVRPEEYRTLRAAYDDAVRRIGELKLRLRQAPRIPAPVPQAEPRLKSNMSRDDYMDMVEKAKKHIYEGDIIQVVPSLKFTAEIDLPPLQLYRALRLINPSPYTFYLKIGKRVLVGSSPETLVKLEDGAAVVRPIAGTRKRGATPALDRELADELLRDEKERAEHLMLVDLGRNDLGRVALPGSVQVKDFMTIERYSHVMHLVTTVEALPAEGKDAFDLVRSTFPAGTLSGAPKIRAMEIIRELEPEPRGTYGGAVGYFSYTHNMDLAITIRTLLVEDGKISVQVGAGVVFDSDPAAEYEECCNKAAAMLKSLKLAAAGLEL</sequence>
<comment type="similarity">
    <text evidence="3 15">Belongs to the anthranilate synthase component I family.</text>
</comment>
<dbReference type="InterPro" id="IPR015890">
    <property type="entry name" value="Chorismate_C"/>
</dbReference>
<evidence type="ECO:0000256" key="11">
    <source>
        <dbReference type="ARBA" id="ARBA00023141"/>
    </source>
</evidence>
<keyword evidence="8 15" id="KW-0479">Metal-binding</keyword>
<comment type="caution">
    <text evidence="18">The sequence shown here is derived from an EMBL/GenBank/DDBJ whole genome shotgun (WGS) entry which is preliminary data.</text>
</comment>
<dbReference type="Gene3D" id="3.60.120.10">
    <property type="entry name" value="Anthranilate synthase"/>
    <property type="match status" value="1"/>
</dbReference>
<dbReference type="GeneID" id="78297189"/>
<dbReference type="EC" id="4.1.3.27" evidence="5 15"/>
<dbReference type="GO" id="GO:0046872">
    <property type="term" value="F:metal ion binding"/>
    <property type="evidence" value="ECO:0007669"/>
    <property type="project" value="UniProtKB-KW"/>
</dbReference>
<accession>A0A2U1ACP5</accession>
<protein>
    <recommendedName>
        <fullName evidence="6 15">Anthranilate synthase component 1</fullName>
        <ecNumber evidence="5 15">4.1.3.27</ecNumber>
    </recommendedName>
</protein>
<reference evidence="18 19" key="1">
    <citation type="submission" date="2018-04" db="EMBL/GenBank/DDBJ databases">
        <title>Genomic Encyclopedia of Type Strains, Phase IV (KMG-IV): sequencing the most valuable type-strain genomes for metagenomic binning, comparative biology and taxonomic classification.</title>
        <authorList>
            <person name="Goeker M."/>
        </authorList>
    </citation>
    <scope>NUCLEOTIDE SEQUENCE [LARGE SCALE GENOMIC DNA]</scope>
    <source>
        <strain evidence="18 19">DSM 14823</strain>
    </source>
</reference>
<evidence type="ECO:0000256" key="2">
    <source>
        <dbReference type="ARBA" id="ARBA00004873"/>
    </source>
</evidence>
<dbReference type="InterPro" id="IPR005801">
    <property type="entry name" value="ADC_synthase"/>
</dbReference>
<comment type="cofactor">
    <cofactor evidence="1 15">
        <name>Mg(2+)</name>
        <dbReference type="ChEBI" id="CHEBI:18420"/>
    </cofactor>
</comment>
<evidence type="ECO:0000256" key="9">
    <source>
        <dbReference type="ARBA" id="ARBA00022822"/>
    </source>
</evidence>
<organism evidence="18 19">
    <name type="scientific">Victivallis vadensis</name>
    <dbReference type="NCBI Taxonomy" id="172901"/>
    <lineage>
        <taxon>Bacteria</taxon>
        <taxon>Pseudomonadati</taxon>
        <taxon>Lentisphaerota</taxon>
        <taxon>Lentisphaeria</taxon>
        <taxon>Victivallales</taxon>
        <taxon>Victivallaceae</taxon>
        <taxon>Victivallis</taxon>
    </lineage>
</organism>
<dbReference type="InterPro" id="IPR005256">
    <property type="entry name" value="Anth_synth_I_PabB"/>
</dbReference>
<dbReference type="GO" id="GO:0000162">
    <property type="term" value="P:L-tryptophan biosynthetic process"/>
    <property type="evidence" value="ECO:0007669"/>
    <property type="project" value="UniProtKB-UniPathway"/>
</dbReference>
<evidence type="ECO:0000256" key="8">
    <source>
        <dbReference type="ARBA" id="ARBA00022723"/>
    </source>
</evidence>